<feature type="signal peptide" evidence="4">
    <location>
        <begin position="1"/>
        <end position="19"/>
    </location>
</feature>
<dbReference type="PANTHER" id="PTHR43540">
    <property type="entry name" value="PEROXYUREIDOACRYLATE/UREIDOACRYLATE AMIDOHYDROLASE-RELATED"/>
    <property type="match status" value="1"/>
</dbReference>
<feature type="chain" id="PRO_5046105290" evidence="4">
    <location>
        <begin position="20"/>
        <end position="347"/>
    </location>
</feature>
<keyword evidence="2 6" id="KW-0378">Hydrolase</keyword>
<accession>A0ABR1PTR3</accession>
<evidence type="ECO:0000256" key="1">
    <source>
        <dbReference type="ARBA" id="ARBA00006336"/>
    </source>
</evidence>
<dbReference type="PANTHER" id="PTHR43540:SF9">
    <property type="entry name" value="FAMILY HYDROLASE, PUTATIVE (AFU_ORTHOLOGUE AFUA_2G08700)-RELATED"/>
    <property type="match status" value="1"/>
</dbReference>
<sequence length="347" mass="37139">MHILTTTTAILSSAAAVAALSIPQSPSSPPAAAAAALGRRQTYGLVGNGYNGPEKKLGNQYNYWTVLPNGTVDLTRGATMRITEPKLIPMVKTASHPAVIIEPRRTVLALVDYQNLFLHSSLTPAAEAGRAAASGPAVDMIKAFRKSGMKVAWVNWGLTQYDLSMMPPAFMAGFSGGTMRPDKSFGGEMGMVEDSPSPPSSSNETTDNASNNNRNSTNMVDAGPMLMRGTWNARPWGPLGPMMDEGLAAGTDLLFHKNRLSGLWGPQTPFGLWLQENQITTIFFGGVNADQCVWSTLVDAHFKGYDTVYVDDLSATISPDYTTQMTRYNADGYSFLGNSSEILAALG</sequence>
<evidence type="ECO:0000259" key="5">
    <source>
        <dbReference type="Pfam" id="PF00857"/>
    </source>
</evidence>
<dbReference type="InterPro" id="IPR036380">
    <property type="entry name" value="Isochorismatase-like_sf"/>
</dbReference>
<keyword evidence="7" id="KW-1185">Reference proteome</keyword>
<evidence type="ECO:0000313" key="6">
    <source>
        <dbReference type="EMBL" id="KAK7937834.1"/>
    </source>
</evidence>
<proteinExistence type="inferred from homology"/>
<evidence type="ECO:0000256" key="2">
    <source>
        <dbReference type="ARBA" id="ARBA00022801"/>
    </source>
</evidence>
<dbReference type="GeneID" id="92083986"/>
<dbReference type="Gene3D" id="3.40.50.850">
    <property type="entry name" value="Isochorismatase-like"/>
    <property type="match status" value="1"/>
</dbReference>
<evidence type="ECO:0000256" key="3">
    <source>
        <dbReference type="SAM" id="MobiDB-lite"/>
    </source>
</evidence>
<gene>
    <name evidence="6" type="ORF">PG986_014702</name>
</gene>
<feature type="compositionally biased region" description="Low complexity" evidence="3">
    <location>
        <begin position="200"/>
        <end position="218"/>
    </location>
</feature>
<protein>
    <submittedName>
        <fullName evidence="6">Isochorismatase hydrolase</fullName>
    </submittedName>
</protein>
<name>A0ABR1PTR3_9PEZI</name>
<dbReference type="GO" id="GO:0016787">
    <property type="term" value="F:hydrolase activity"/>
    <property type="evidence" value="ECO:0007669"/>
    <property type="project" value="UniProtKB-KW"/>
</dbReference>
<comment type="similarity">
    <text evidence="1">Belongs to the isochorismatase family.</text>
</comment>
<dbReference type="Pfam" id="PF00857">
    <property type="entry name" value="Isochorismatase"/>
    <property type="match status" value="1"/>
</dbReference>
<dbReference type="RefSeq" id="XP_066693162.1">
    <property type="nucleotide sequence ID" value="XM_066850924.1"/>
</dbReference>
<feature type="region of interest" description="Disordered" evidence="3">
    <location>
        <begin position="182"/>
        <end position="221"/>
    </location>
</feature>
<evidence type="ECO:0000313" key="7">
    <source>
        <dbReference type="Proteomes" id="UP001391051"/>
    </source>
</evidence>
<keyword evidence="4" id="KW-0732">Signal</keyword>
<dbReference type="Proteomes" id="UP001391051">
    <property type="component" value="Unassembled WGS sequence"/>
</dbReference>
<organism evidence="6 7">
    <name type="scientific">Apiospora aurea</name>
    <dbReference type="NCBI Taxonomy" id="335848"/>
    <lineage>
        <taxon>Eukaryota</taxon>
        <taxon>Fungi</taxon>
        <taxon>Dikarya</taxon>
        <taxon>Ascomycota</taxon>
        <taxon>Pezizomycotina</taxon>
        <taxon>Sordariomycetes</taxon>
        <taxon>Xylariomycetidae</taxon>
        <taxon>Amphisphaeriales</taxon>
        <taxon>Apiosporaceae</taxon>
        <taxon>Apiospora</taxon>
    </lineage>
</organism>
<comment type="caution">
    <text evidence="6">The sequence shown here is derived from an EMBL/GenBank/DDBJ whole genome shotgun (WGS) entry which is preliminary data.</text>
</comment>
<dbReference type="InterPro" id="IPR000868">
    <property type="entry name" value="Isochorismatase-like_dom"/>
</dbReference>
<dbReference type="InterPro" id="IPR050272">
    <property type="entry name" value="Isochorismatase-like_hydrls"/>
</dbReference>
<reference evidence="6 7" key="1">
    <citation type="submission" date="2023-01" db="EMBL/GenBank/DDBJ databases">
        <title>Analysis of 21 Apiospora genomes using comparative genomics revels a genus with tremendous synthesis potential of carbohydrate active enzymes and secondary metabolites.</title>
        <authorList>
            <person name="Sorensen T."/>
        </authorList>
    </citation>
    <scope>NUCLEOTIDE SEQUENCE [LARGE SCALE GENOMIC DNA]</scope>
    <source>
        <strain evidence="6 7">CBS 24483</strain>
    </source>
</reference>
<feature type="domain" description="Isochorismatase-like" evidence="5">
    <location>
        <begin position="107"/>
        <end position="325"/>
    </location>
</feature>
<dbReference type="EMBL" id="JAQQWE010000010">
    <property type="protein sequence ID" value="KAK7937834.1"/>
    <property type="molecule type" value="Genomic_DNA"/>
</dbReference>
<evidence type="ECO:0000256" key="4">
    <source>
        <dbReference type="SAM" id="SignalP"/>
    </source>
</evidence>
<dbReference type="SUPFAM" id="SSF52499">
    <property type="entry name" value="Isochorismatase-like hydrolases"/>
    <property type="match status" value="1"/>
</dbReference>